<dbReference type="Pfam" id="PF02517">
    <property type="entry name" value="Rce1-like"/>
    <property type="match status" value="1"/>
</dbReference>
<feature type="transmembrane region" description="Helical" evidence="1">
    <location>
        <begin position="151"/>
        <end position="171"/>
    </location>
</feature>
<comment type="caution">
    <text evidence="3">The sequence shown here is derived from an EMBL/GenBank/DDBJ whole genome shotgun (WGS) entry which is preliminary data.</text>
</comment>
<dbReference type="STRING" id="1514971.AUR64_08495"/>
<dbReference type="Proteomes" id="UP000054387">
    <property type="component" value="Unassembled WGS sequence"/>
</dbReference>
<feature type="domain" description="CAAX prenyl protease 2/Lysostaphin resistance protein A-like" evidence="2">
    <location>
        <begin position="121"/>
        <end position="216"/>
    </location>
</feature>
<name>A0A0W1R9Z4_9EURY</name>
<feature type="transmembrane region" description="Helical" evidence="1">
    <location>
        <begin position="204"/>
        <end position="226"/>
    </location>
</feature>
<dbReference type="AlphaFoldDB" id="A0A0W1R9Z4"/>
<dbReference type="InterPro" id="IPR003675">
    <property type="entry name" value="Rce1/LyrA-like_dom"/>
</dbReference>
<dbReference type="GO" id="GO:0004175">
    <property type="term" value="F:endopeptidase activity"/>
    <property type="evidence" value="ECO:0007669"/>
    <property type="project" value="UniProtKB-ARBA"/>
</dbReference>
<feature type="transmembrane region" description="Helical" evidence="1">
    <location>
        <begin position="38"/>
        <end position="59"/>
    </location>
</feature>
<reference evidence="3 4" key="1">
    <citation type="submission" date="2015-12" db="EMBL/GenBank/DDBJ databases">
        <title>Haloprofundus marisrubri gen. nov., sp. nov., an extremely halophilic archaeon isolated from the Discovery deep brine-seawater interface in the Red Sea.</title>
        <authorList>
            <person name="Zhang G."/>
            <person name="Stingl U."/>
            <person name="Rashid M."/>
        </authorList>
    </citation>
    <scope>NUCLEOTIDE SEQUENCE [LARGE SCALE GENOMIC DNA]</scope>
    <source>
        <strain evidence="3 4">SB9</strain>
    </source>
</reference>
<sequence>MALLVALGLLVAGFVGGLIASAVAIIPLFFLGFGVTSTFVLVLATIPQQLLFAGVGALYARLRLNSLPIRRPDRGELTFAAGATVVAVVLASVLSYALTLTNIEPVESVIGQVAQNDPTVLLALAVLSIFLVAPAEELLFRGAIQGRLRTAFGPVATIVLASLIFASPHVFNYLGNPLAIVATTGVIFVTGSILGIAYERTGNLAVPILIHAAYNTTLFGIAYIQLVGF</sequence>
<dbReference type="PANTHER" id="PTHR36435:SF1">
    <property type="entry name" value="CAAX AMINO TERMINAL PROTEASE FAMILY PROTEIN"/>
    <property type="match status" value="1"/>
</dbReference>
<proteinExistence type="predicted"/>
<keyword evidence="1" id="KW-0472">Membrane</keyword>
<feature type="transmembrane region" description="Helical" evidence="1">
    <location>
        <begin position="119"/>
        <end position="139"/>
    </location>
</feature>
<dbReference type="PANTHER" id="PTHR36435">
    <property type="entry name" value="SLR1288 PROTEIN"/>
    <property type="match status" value="1"/>
</dbReference>
<feature type="transmembrane region" description="Helical" evidence="1">
    <location>
        <begin position="79"/>
        <end position="99"/>
    </location>
</feature>
<organism evidence="3 4">
    <name type="scientific">Haloprofundus marisrubri</name>
    <dbReference type="NCBI Taxonomy" id="1514971"/>
    <lineage>
        <taxon>Archaea</taxon>
        <taxon>Methanobacteriati</taxon>
        <taxon>Methanobacteriota</taxon>
        <taxon>Stenosarchaea group</taxon>
        <taxon>Halobacteria</taxon>
        <taxon>Halobacteriales</taxon>
        <taxon>Haloferacaceae</taxon>
        <taxon>Haloprofundus</taxon>
    </lineage>
</organism>
<dbReference type="EMBL" id="LOPU01000018">
    <property type="protein sequence ID" value="KTG10468.1"/>
    <property type="molecule type" value="Genomic_DNA"/>
</dbReference>
<evidence type="ECO:0000256" key="1">
    <source>
        <dbReference type="SAM" id="Phobius"/>
    </source>
</evidence>
<gene>
    <name evidence="3" type="ORF">AUR64_08495</name>
</gene>
<evidence type="ECO:0000259" key="2">
    <source>
        <dbReference type="Pfam" id="PF02517"/>
    </source>
</evidence>
<evidence type="ECO:0000313" key="3">
    <source>
        <dbReference type="EMBL" id="KTG10468.1"/>
    </source>
</evidence>
<feature type="transmembrane region" description="Helical" evidence="1">
    <location>
        <begin position="177"/>
        <end position="197"/>
    </location>
</feature>
<evidence type="ECO:0000313" key="4">
    <source>
        <dbReference type="Proteomes" id="UP000054387"/>
    </source>
</evidence>
<protein>
    <recommendedName>
        <fullName evidence="2">CAAX prenyl protease 2/Lysostaphin resistance protein A-like domain-containing protein</fullName>
    </recommendedName>
</protein>
<dbReference type="GO" id="GO:0080120">
    <property type="term" value="P:CAAX-box protein maturation"/>
    <property type="evidence" value="ECO:0007669"/>
    <property type="project" value="UniProtKB-ARBA"/>
</dbReference>
<accession>A0A0W1R9Z4</accession>
<keyword evidence="1" id="KW-1133">Transmembrane helix</keyword>
<dbReference type="InterPro" id="IPR052710">
    <property type="entry name" value="CAAX_protease"/>
</dbReference>
<keyword evidence="1" id="KW-0812">Transmembrane</keyword>
<keyword evidence="4" id="KW-1185">Reference proteome</keyword>